<sequence length="204" mass="23442">MSYVLPSLPYAYDALEPYFDKQTMIIHHTKHHQNYINNANSALVETEFSSLSVEELISNIDQLPEYKKDFLRNHAGGHANHSFFWKNLKTNTFLHGHLKDAIEQNFGSLKSFQSKFEKSATTHFGSGWTWLVKQGHKLLISSTANQDNPLMGEAISGISGIPIISLDIWEHAYYLKYQNQRSDYVQAFWNIVNWDEAESIFIAA</sequence>
<dbReference type="Proteomes" id="UP000294364">
    <property type="component" value="Chromosome"/>
</dbReference>
<dbReference type="Pfam" id="PF00081">
    <property type="entry name" value="Sod_Fe_N"/>
    <property type="match status" value="1"/>
</dbReference>
<dbReference type="PIRSF" id="PIRSF000349">
    <property type="entry name" value="SODismutase"/>
    <property type="match status" value="1"/>
</dbReference>
<evidence type="ECO:0000256" key="4">
    <source>
        <dbReference type="ARBA" id="ARBA00022723"/>
    </source>
</evidence>
<dbReference type="InterPro" id="IPR019832">
    <property type="entry name" value="Mn/Fe_SOD_C"/>
</dbReference>
<dbReference type="EMBL" id="LR217698">
    <property type="protein sequence ID" value="VFP78484.1"/>
    <property type="molecule type" value="Genomic_DNA"/>
</dbReference>
<dbReference type="InterPro" id="IPR019831">
    <property type="entry name" value="Mn/Fe_SOD_N"/>
</dbReference>
<evidence type="ECO:0000256" key="5">
    <source>
        <dbReference type="ARBA" id="ARBA00023002"/>
    </source>
</evidence>
<evidence type="ECO:0000313" key="12">
    <source>
        <dbReference type="Proteomes" id="UP000294364"/>
    </source>
</evidence>
<dbReference type="GO" id="GO:0046872">
    <property type="term" value="F:metal ion binding"/>
    <property type="evidence" value="ECO:0007669"/>
    <property type="project" value="UniProtKB-KW"/>
</dbReference>
<keyword evidence="5 8" id="KW-0560">Oxidoreductase</keyword>
<evidence type="ECO:0000256" key="7">
    <source>
        <dbReference type="PIRSR" id="PIRSR000349-1"/>
    </source>
</evidence>
<gene>
    <name evidence="11" type="primary">sodA</name>
    <name evidence="11" type="ORF">ERCICURT3053_109</name>
</gene>
<dbReference type="InterPro" id="IPR036324">
    <property type="entry name" value="Mn/Fe_SOD_N_sf"/>
</dbReference>
<evidence type="ECO:0000259" key="9">
    <source>
        <dbReference type="Pfam" id="PF00081"/>
    </source>
</evidence>
<dbReference type="InterPro" id="IPR019833">
    <property type="entry name" value="Mn/Fe_SOD_BS"/>
</dbReference>
<feature type="binding site" evidence="7">
    <location>
        <position position="167"/>
    </location>
    <ligand>
        <name>Mn(2+)</name>
        <dbReference type="ChEBI" id="CHEBI:29035"/>
    </ligand>
</feature>
<dbReference type="PRINTS" id="PR01703">
    <property type="entry name" value="MNSODISMTASE"/>
</dbReference>
<dbReference type="EC" id="1.15.1.1" evidence="3 8"/>
<feature type="domain" description="Manganese/iron superoxide dismutase N-terminal" evidence="9">
    <location>
        <begin position="3"/>
        <end position="88"/>
    </location>
</feature>
<dbReference type="FunFam" id="1.10.287.990:FF:000001">
    <property type="entry name" value="Superoxide dismutase"/>
    <property type="match status" value="1"/>
</dbReference>
<evidence type="ECO:0000256" key="3">
    <source>
        <dbReference type="ARBA" id="ARBA00012682"/>
    </source>
</evidence>
<dbReference type="GO" id="GO:0005737">
    <property type="term" value="C:cytoplasm"/>
    <property type="evidence" value="ECO:0007669"/>
    <property type="project" value="TreeGrafter"/>
</dbReference>
<dbReference type="Pfam" id="PF02777">
    <property type="entry name" value="Sod_Fe_C"/>
    <property type="match status" value="1"/>
</dbReference>
<feature type="binding site" evidence="7">
    <location>
        <position position="81"/>
    </location>
    <ligand>
        <name>Mn(2+)</name>
        <dbReference type="ChEBI" id="CHEBI:29035"/>
    </ligand>
</feature>
<evidence type="ECO:0000259" key="10">
    <source>
        <dbReference type="Pfam" id="PF02777"/>
    </source>
</evidence>
<dbReference type="GO" id="GO:0004784">
    <property type="term" value="F:superoxide dismutase activity"/>
    <property type="evidence" value="ECO:0007669"/>
    <property type="project" value="UniProtKB-EC"/>
</dbReference>
<dbReference type="Gene3D" id="1.10.287.990">
    <property type="entry name" value="Fe,Mn superoxide dismutase (SOD) domain"/>
    <property type="match status" value="1"/>
</dbReference>
<accession>A0A451CYK6</accession>
<comment type="function">
    <text evidence="8">Destroys radicals which are normally produced within the cells and which are toxic to biological systems.</text>
</comment>
<evidence type="ECO:0000256" key="1">
    <source>
        <dbReference type="ARBA" id="ARBA00002170"/>
    </source>
</evidence>
<dbReference type="Gene3D" id="3.55.40.20">
    <property type="entry name" value="Iron/manganese superoxide dismutase, C-terminal domain"/>
    <property type="match status" value="1"/>
</dbReference>
<evidence type="ECO:0000313" key="11">
    <source>
        <dbReference type="EMBL" id="VFP78484.1"/>
    </source>
</evidence>
<comment type="catalytic activity">
    <reaction evidence="6 8">
        <text>2 superoxide + 2 H(+) = H2O2 + O2</text>
        <dbReference type="Rhea" id="RHEA:20696"/>
        <dbReference type="ChEBI" id="CHEBI:15378"/>
        <dbReference type="ChEBI" id="CHEBI:15379"/>
        <dbReference type="ChEBI" id="CHEBI:16240"/>
        <dbReference type="ChEBI" id="CHEBI:18421"/>
        <dbReference type="EC" id="1.15.1.1"/>
    </reaction>
</comment>
<organism evidence="11 12">
    <name type="scientific">Candidatus Erwinia haradaeae</name>
    <dbReference type="NCBI Taxonomy" id="1922217"/>
    <lineage>
        <taxon>Bacteria</taxon>
        <taxon>Pseudomonadati</taxon>
        <taxon>Pseudomonadota</taxon>
        <taxon>Gammaproteobacteria</taxon>
        <taxon>Enterobacterales</taxon>
        <taxon>Erwiniaceae</taxon>
        <taxon>Erwinia</taxon>
    </lineage>
</organism>
<dbReference type="PANTHER" id="PTHR43595:SF2">
    <property type="entry name" value="SMALL RIBOSOMAL SUBUNIT PROTEIN MS42"/>
    <property type="match status" value="1"/>
</dbReference>
<dbReference type="OrthoDB" id="9803125at2"/>
<evidence type="ECO:0000256" key="2">
    <source>
        <dbReference type="ARBA" id="ARBA00008714"/>
    </source>
</evidence>
<evidence type="ECO:0000256" key="8">
    <source>
        <dbReference type="RuleBase" id="RU000414"/>
    </source>
</evidence>
<reference evidence="11 12" key="1">
    <citation type="submission" date="2019-02" db="EMBL/GenBank/DDBJ databases">
        <authorList>
            <person name="Manzano-Marin A."/>
            <person name="Manzano-Marin A."/>
        </authorList>
    </citation>
    <scope>NUCLEOTIDE SEQUENCE [LARGE SCALE GENOMIC DNA]</scope>
    <source>
        <strain evidence="11 12">ErCicurtihirsuta</strain>
    </source>
</reference>
<feature type="binding site" evidence="7">
    <location>
        <position position="171"/>
    </location>
    <ligand>
        <name>Mn(2+)</name>
        <dbReference type="ChEBI" id="CHEBI:29035"/>
    </ligand>
</feature>
<keyword evidence="4 7" id="KW-0479">Metal-binding</keyword>
<feature type="binding site" evidence="7">
    <location>
        <position position="27"/>
    </location>
    <ligand>
        <name>Mn(2+)</name>
        <dbReference type="ChEBI" id="CHEBI:29035"/>
    </ligand>
</feature>
<comment type="similarity">
    <text evidence="2 8">Belongs to the iron/manganese superoxide dismutase family.</text>
</comment>
<evidence type="ECO:0000256" key="6">
    <source>
        <dbReference type="ARBA" id="ARBA00049204"/>
    </source>
</evidence>
<dbReference type="InterPro" id="IPR036314">
    <property type="entry name" value="SOD_C_sf"/>
</dbReference>
<protein>
    <recommendedName>
        <fullName evidence="3 8">Superoxide dismutase</fullName>
        <ecNumber evidence="3 8">1.15.1.1</ecNumber>
    </recommendedName>
</protein>
<dbReference type="AlphaFoldDB" id="A0A451CYK6"/>
<feature type="domain" description="Manganese/iron superoxide dismutase C-terminal" evidence="10">
    <location>
        <begin position="96"/>
        <end position="198"/>
    </location>
</feature>
<dbReference type="InterPro" id="IPR001189">
    <property type="entry name" value="Mn/Fe_SOD"/>
</dbReference>
<dbReference type="SUPFAM" id="SSF54719">
    <property type="entry name" value="Fe,Mn superoxide dismutase (SOD), C-terminal domain"/>
    <property type="match status" value="1"/>
</dbReference>
<dbReference type="PROSITE" id="PS00088">
    <property type="entry name" value="SOD_MN"/>
    <property type="match status" value="1"/>
</dbReference>
<name>A0A451CYK6_9GAMM</name>
<dbReference type="RefSeq" id="WP_157991822.1">
    <property type="nucleotide sequence ID" value="NZ_LR217698.1"/>
</dbReference>
<proteinExistence type="inferred from homology"/>
<dbReference type="SUPFAM" id="SSF46609">
    <property type="entry name" value="Fe,Mn superoxide dismutase (SOD), N-terminal domain"/>
    <property type="match status" value="1"/>
</dbReference>
<comment type="function">
    <text evidence="1">Destroys superoxide anion radicals which are normally produced within the cells and which are toxic to biological systems.</text>
</comment>
<dbReference type="PANTHER" id="PTHR43595">
    <property type="entry name" value="37S RIBOSOMAL PROTEIN S26, MITOCHONDRIAL"/>
    <property type="match status" value="1"/>
</dbReference>